<sequence>MRKTPLLDLKAQYRTIRREVEQAVMGVLESGRYILGPEVEAFEQEVARFTGTRYGIGVANGTDALLLTLDAAGIGPGDEVITSPFTFFATAEVISRLGAKPVFVDIDPNTYNLDVSQLEAKRTEKTRAIVPVHIFGQPADMDEINRFAEACGLFVLEDAAQAFGSDYKGRKAGSLGHAATFSFFPTKNLGGYGDGGMVVTDNEELTAGIRSLRVHGRSHRSKYHNARIGYNSRLDELQAAVLRIKLKYLESWNRARREKARLYDRMLKGLPVVTPTAREDRTHIYHLYIVQSEDRDALLKGLQERGIGVGSYYPVPLHLQEVYRDLGYQEGDLPRAEAISKRSFALPLYPEMDEEMLQGVVEAVKAFYR</sequence>
<dbReference type="PIRSF" id="PIRSF000390">
    <property type="entry name" value="PLP_StrS"/>
    <property type="match status" value="1"/>
</dbReference>
<dbReference type="InterPro" id="IPR015422">
    <property type="entry name" value="PyrdxlP-dep_Trfase_small"/>
</dbReference>
<keyword evidence="1 4" id="KW-0663">Pyridoxal phosphate</keyword>
<evidence type="ECO:0000313" key="6">
    <source>
        <dbReference type="EMBL" id="OYD08038.1"/>
    </source>
</evidence>
<dbReference type="InterPro" id="IPR000653">
    <property type="entry name" value="DegT/StrS_aminotransferase"/>
</dbReference>
<reference evidence="6 7" key="1">
    <citation type="submission" date="2017-07" db="EMBL/GenBank/DDBJ databases">
        <title>The genome sequence of Paludifilum halophilum highlights mechanisms for microbial adaptation to high salt environemnts.</title>
        <authorList>
            <person name="Belbahri L."/>
        </authorList>
    </citation>
    <scope>NUCLEOTIDE SEQUENCE [LARGE SCALE GENOMIC DNA]</scope>
    <source>
        <strain evidence="6 7">DSM 102817</strain>
    </source>
</reference>
<feature type="active site" description="Proton acceptor" evidence="3">
    <location>
        <position position="187"/>
    </location>
</feature>
<dbReference type="GO" id="GO:0008483">
    <property type="term" value="F:transaminase activity"/>
    <property type="evidence" value="ECO:0007669"/>
    <property type="project" value="TreeGrafter"/>
</dbReference>
<dbReference type="CDD" id="cd00616">
    <property type="entry name" value="AHBA_syn"/>
    <property type="match status" value="1"/>
</dbReference>
<evidence type="ECO:0000313" key="7">
    <source>
        <dbReference type="Proteomes" id="UP000215459"/>
    </source>
</evidence>
<dbReference type="Proteomes" id="UP000215459">
    <property type="component" value="Unassembled WGS sequence"/>
</dbReference>
<comment type="similarity">
    <text evidence="2 5">Belongs to the DegT/DnrJ/EryC1 family.</text>
</comment>
<dbReference type="FunFam" id="3.40.640.10:FF:000089">
    <property type="entry name" value="Aminotransferase, DegT/DnrJ/EryC1/StrS family"/>
    <property type="match status" value="1"/>
</dbReference>
<dbReference type="GO" id="GO:0000271">
    <property type="term" value="P:polysaccharide biosynthetic process"/>
    <property type="evidence" value="ECO:0007669"/>
    <property type="project" value="TreeGrafter"/>
</dbReference>
<dbReference type="PANTHER" id="PTHR30244:SF36">
    <property type="entry name" value="3-OXO-GLUCOSE-6-PHOSPHATE:GLUTAMATE AMINOTRANSFERASE"/>
    <property type="match status" value="1"/>
</dbReference>
<dbReference type="InterPro" id="IPR015424">
    <property type="entry name" value="PyrdxlP-dep_Trfase"/>
</dbReference>
<dbReference type="EMBL" id="NOWF01000004">
    <property type="protein sequence ID" value="OYD08038.1"/>
    <property type="molecule type" value="Genomic_DNA"/>
</dbReference>
<name>A0A235B6V4_9BACL</name>
<dbReference type="Pfam" id="PF01041">
    <property type="entry name" value="DegT_DnrJ_EryC1"/>
    <property type="match status" value="1"/>
</dbReference>
<organism evidence="6 7">
    <name type="scientific">Paludifilum halophilum</name>
    <dbReference type="NCBI Taxonomy" id="1642702"/>
    <lineage>
        <taxon>Bacteria</taxon>
        <taxon>Bacillati</taxon>
        <taxon>Bacillota</taxon>
        <taxon>Bacilli</taxon>
        <taxon>Bacillales</taxon>
        <taxon>Thermoactinomycetaceae</taxon>
        <taxon>Paludifilum</taxon>
    </lineage>
</organism>
<feature type="modified residue" description="N6-(pyridoxal phosphate)lysine" evidence="4">
    <location>
        <position position="187"/>
    </location>
</feature>
<dbReference type="SUPFAM" id="SSF53383">
    <property type="entry name" value="PLP-dependent transferases"/>
    <property type="match status" value="1"/>
</dbReference>
<dbReference type="OrthoDB" id="9810913at2"/>
<dbReference type="Gene3D" id="3.40.640.10">
    <property type="entry name" value="Type I PLP-dependent aspartate aminotransferase-like (Major domain)"/>
    <property type="match status" value="1"/>
</dbReference>
<keyword evidence="7" id="KW-1185">Reference proteome</keyword>
<dbReference type="GO" id="GO:0030170">
    <property type="term" value="F:pyridoxal phosphate binding"/>
    <property type="evidence" value="ECO:0007669"/>
    <property type="project" value="UniProtKB-ARBA"/>
</dbReference>
<comment type="caution">
    <text evidence="6">The sequence shown here is derived from an EMBL/GenBank/DDBJ whole genome shotgun (WGS) entry which is preliminary data.</text>
</comment>
<evidence type="ECO:0000256" key="2">
    <source>
        <dbReference type="ARBA" id="ARBA00037999"/>
    </source>
</evidence>
<dbReference type="PANTHER" id="PTHR30244">
    <property type="entry name" value="TRANSAMINASE"/>
    <property type="match status" value="1"/>
</dbReference>
<evidence type="ECO:0000256" key="3">
    <source>
        <dbReference type="PIRSR" id="PIRSR000390-1"/>
    </source>
</evidence>
<protein>
    <submittedName>
        <fullName evidence="6">Transcriptional regulator</fullName>
    </submittedName>
</protein>
<evidence type="ECO:0000256" key="1">
    <source>
        <dbReference type="ARBA" id="ARBA00022898"/>
    </source>
</evidence>
<accession>A0A235B6V4</accession>
<dbReference type="InterPro" id="IPR015421">
    <property type="entry name" value="PyrdxlP-dep_Trfase_major"/>
</dbReference>
<dbReference type="RefSeq" id="WP_094264073.1">
    <property type="nucleotide sequence ID" value="NZ_NOWF01000004.1"/>
</dbReference>
<evidence type="ECO:0000256" key="5">
    <source>
        <dbReference type="RuleBase" id="RU004508"/>
    </source>
</evidence>
<dbReference type="AlphaFoldDB" id="A0A235B6V4"/>
<evidence type="ECO:0000256" key="4">
    <source>
        <dbReference type="PIRSR" id="PIRSR000390-2"/>
    </source>
</evidence>
<proteinExistence type="inferred from homology"/>
<dbReference type="Gene3D" id="3.90.1150.10">
    <property type="entry name" value="Aspartate Aminotransferase, domain 1"/>
    <property type="match status" value="1"/>
</dbReference>
<gene>
    <name evidence="6" type="ORF">CHM34_07950</name>
</gene>